<dbReference type="PANTHER" id="PTHR42973">
    <property type="entry name" value="BINDING OXIDOREDUCTASE, PUTATIVE (AFU_ORTHOLOGUE AFUA_1G17690)-RELATED"/>
    <property type="match status" value="1"/>
</dbReference>
<gene>
    <name evidence="7" type="ORF">AMS68_002252</name>
</gene>
<dbReference type="GO" id="GO:0016491">
    <property type="term" value="F:oxidoreductase activity"/>
    <property type="evidence" value="ECO:0007669"/>
    <property type="project" value="UniProtKB-KW"/>
</dbReference>
<proteinExistence type="inferred from homology"/>
<dbReference type="SUPFAM" id="SSF56176">
    <property type="entry name" value="FAD-binding/transporter-associated domain-like"/>
    <property type="match status" value="1"/>
</dbReference>
<name>A0A6H0XQ25_9PEZI</name>
<feature type="domain" description="FAD-binding PCMH-type" evidence="6">
    <location>
        <begin position="83"/>
        <end position="256"/>
    </location>
</feature>
<dbReference type="AlphaFoldDB" id="A0A6H0XQ25"/>
<dbReference type="PROSITE" id="PS51387">
    <property type="entry name" value="FAD_PCMH"/>
    <property type="match status" value="1"/>
</dbReference>
<keyword evidence="8" id="KW-1185">Reference proteome</keyword>
<dbReference type="Pfam" id="PF01565">
    <property type="entry name" value="FAD_binding_4"/>
    <property type="match status" value="1"/>
</dbReference>
<organism evidence="7 8">
    <name type="scientific">Peltaster fructicola</name>
    <dbReference type="NCBI Taxonomy" id="286661"/>
    <lineage>
        <taxon>Eukaryota</taxon>
        <taxon>Fungi</taxon>
        <taxon>Dikarya</taxon>
        <taxon>Ascomycota</taxon>
        <taxon>Pezizomycotina</taxon>
        <taxon>Dothideomycetes</taxon>
        <taxon>Dothideomycetes incertae sedis</taxon>
        <taxon>Peltaster</taxon>
    </lineage>
</organism>
<dbReference type="InterPro" id="IPR006094">
    <property type="entry name" value="Oxid_FAD_bind_N"/>
</dbReference>
<dbReference type="EMBL" id="CP051140">
    <property type="protein sequence ID" value="QIW96734.1"/>
    <property type="molecule type" value="Genomic_DNA"/>
</dbReference>
<dbReference type="InterPro" id="IPR036318">
    <property type="entry name" value="FAD-bd_PCMH-like_sf"/>
</dbReference>
<dbReference type="GO" id="GO:0071949">
    <property type="term" value="F:FAD binding"/>
    <property type="evidence" value="ECO:0007669"/>
    <property type="project" value="InterPro"/>
</dbReference>
<feature type="signal peptide" evidence="5">
    <location>
        <begin position="1"/>
        <end position="19"/>
    </location>
</feature>
<evidence type="ECO:0000256" key="2">
    <source>
        <dbReference type="ARBA" id="ARBA00022630"/>
    </source>
</evidence>
<reference evidence="7 8" key="1">
    <citation type="journal article" date="2016" name="Sci. Rep.">
        <title>Peltaster fructicola genome reveals evolution from an invasive phytopathogen to an ectophytic parasite.</title>
        <authorList>
            <person name="Xu C."/>
            <person name="Chen H."/>
            <person name="Gleason M.L."/>
            <person name="Xu J.R."/>
            <person name="Liu H."/>
            <person name="Zhang R."/>
            <person name="Sun G."/>
        </authorList>
    </citation>
    <scope>NUCLEOTIDE SEQUENCE [LARGE SCALE GENOMIC DNA]</scope>
    <source>
        <strain evidence="7 8">LNHT1506</strain>
    </source>
</reference>
<dbReference type="PANTHER" id="PTHR42973:SF13">
    <property type="entry name" value="FAD-BINDING PCMH-TYPE DOMAIN-CONTAINING PROTEIN"/>
    <property type="match status" value="1"/>
</dbReference>
<evidence type="ECO:0000313" key="7">
    <source>
        <dbReference type="EMBL" id="QIW96734.1"/>
    </source>
</evidence>
<protein>
    <recommendedName>
        <fullName evidence="6">FAD-binding PCMH-type domain-containing protein</fullName>
    </recommendedName>
</protein>
<sequence>MRLQRLAILVASFAAAVRAQEEYDDCYDEPDNDPNDTQAACQDLLAALPDQVAFPSNSSVQQSSNLTNLYATTTSTYWDLANTLDVPACIVFPSSAEDVSTTVNILQDYDEVKFNLKSGGHNFNRGFSSTDGGVLISFRPYMQDTVLSDDASTASVGPGARWSEAMPVAQARDRCLVGGRAADVGVGGYVILGGISYLSGQYGFSSDNVVNFQVVLADGSIVDANKTSHPELYFALRGGASNFAIVTRYTLLTHPIGSVWAGSRIYSSDKTPQLTSALTNFIANSDNSTKQAAMIPTVIWVGGSSTYIWSMFLFWDGPSPPSDVFAEFLAIDALSDSTKVQSYPEALNGANAASIGGRTTDRVNPLANLPHDNMTEFLQWHIAQLDQAPWLNNTEAGFVLANLALQPINVELQRSNGVGVPGALHVDPAGGDKMWIEYSLAWRNSSWDDRMVADLAKLVDEGQQYQ</sequence>
<comment type="similarity">
    <text evidence="1">Belongs to the oxygen-dependent FAD-linked oxidoreductase family.</text>
</comment>
<evidence type="ECO:0000313" key="8">
    <source>
        <dbReference type="Proteomes" id="UP000503462"/>
    </source>
</evidence>
<evidence type="ECO:0000259" key="6">
    <source>
        <dbReference type="PROSITE" id="PS51387"/>
    </source>
</evidence>
<dbReference type="Proteomes" id="UP000503462">
    <property type="component" value="Chromosome 2"/>
</dbReference>
<dbReference type="InterPro" id="IPR016166">
    <property type="entry name" value="FAD-bd_PCMH"/>
</dbReference>
<dbReference type="InterPro" id="IPR050416">
    <property type="entry name" value="FAD-linked_Oxidoreductase"/>
</dbReference>
<dbReference type="OrthoDB" id="2151789at2759"/>
<keyword evidence="5" id="KW-0732">Signal</keyword>
<feature type="chain" id="PRO_5026189931" description="FAD-binding PCMH-type domain-containing protein" evidence="5">
    <location>
        <begin position="20"/>
        <end position="466"/>
    </location>
</feature>
<evidence type="ECO:0000256" key="4">
    <source>
        <dbReference type="ARBA" id="ARBA00023002"/>
    </source>
</evidence>
<dbReference type="Gene3D" id="3.30.465.10">
    <property type="match status" value="1"/>
</dbReference>
<keyword evidence="3" id="KW-0274">FAD</keyword>
<keyword evidence="4" id="KW-0560">Oxidoreductase</keyword>
<evidence type="ECO:0000256" key="1">
    <source>
        <dbReference type="ARBA" id="ARBA00005466"/>
    </source>
</evidence>
<evidence type="ECO:0000256" key="3">
    <source>
        <dbReference type="ARBA" id="ARBA00022827"/>
    </source>
</evidence>
<dbReference type="InterPro" id="IPR016169">
    <property type="entry name" value="FAD-bd_PCMH_sub2"/>
</dbReference>
<evidence type="ECO:0000256" key="5">
    <source>
        <dbReference type="SAM" id="SignalP"/>
    </source>
</evidence>
<keyword evidence="2" id="KW-0285">Flavoprotein</keyword>
<accession>A0A6H0XQ25</accession>